<accession>A0A2S4MKR4</accession>
<dbReference type="RefSeq" id="WP_103716873.1">
    <property type="nucleotide sequence ID" value="NZ_PQFZ01000002.1"/>
</dbReference>
<keyword evidence="3" id="KW-1185">Reference proteome</keyword>
<reference evidence="2 3" key="1">
    <citation type="submission" date="2018-01" db="EMBL/GenBank/DDBJ databases">
        <title>Genomic Encyclopedia of Type Strains, Phase III (KMG-III): the genomes of soil and plant-associated and newly described type strains.</title>
        <authorList>
            <person name="Whitman W."/>
        </authorList>
    </citation>
    <scope>NUCLEOTIDE SEQUENCE [LARGE SCALE GENOMIC DNA]</scope>
    <source>
        <strain evidence="2 3">1131</strain>
    </source>
</reference>
<feature type="region of interest" description="Disordered" evidence="1">
    <location>
        <begin position="113"/>
        <end position="201"/>
    </location>
</feature>
<gene>
    <name evidence="2" type="ORF">CYD53_102228</name>
</gene>
<name>A0A2S4MKR4_9HYPH</name>
<evidence type="ECO:0000313" key="2">
    <source>
        <dbReference type="EMBL" id="POR55342.1"/>
    </source>
</evidence>
<evidence type="ECO:0000313" key="3">
    <source>
        <dbReference type="Proteomes" id="UP000236919"/>
    </source>
</evidence>
<dbReference type="AlphaFoldDB" id="A0A2S4MKR4"/>
<dbReference type="InterPro" id="IPR009576">
    <property type="entry name" value="Biofilm_formation_YgiB"/>
</dbReference>
<organism evidence="2 3">
    <name type="scientific">Bosea psychrotolerans</name>
    <dbReference type="NCBI Taxonomy" id="1871628"/>
    <lineage>
        <taxon>Bacteria</taxon>
        <taxon>Pseudomonadati</taxon>
        <taxon>Pseudomonadota</taxon>
        <taxon>Alphaproteobacteria</taxon>
        <taxon>Hyphomicrobiales</taxon>
        <taxon>Boseaceae</taxon>
        <taxon>Bosea</taxon>
    </lineage>
</organism>
<dbReference type="Proteomes" id="UP000236919">
    <property type="component" value="Unassembled WGS sequence"/>
</dbReference>
<feature type="compositionally biased region" description="Low complexity" evidence="1">
    <location>
        <begin position="152"/>
        <end position="201"/>
    </location>
</feature>
<dbReference type="Pfam" id="PF06693">
    <property type="entry name" value="DUF1190"/>
    <property type="match status" value="1"/>
</dbReference>
<evidence type="ECO:0000256" key="1">
    <source>
        <dbReference type="SAM" id="MobiDB-lite"/>
    </source>
</evidence>
<protein>
    <submittedName>
        <fullName evidence="2">Uncharacterized protein YgiB involved in biofilm formation</fullName>
    </submittedName>
</protein>
<comment type="caution">
    <text evidence="2">The sequence shown here is derived from an EMBL/GenBank/DDBJ whole genome shotgun (WGS) entry which is preliminary data.</text>
</comment>
<sequence>MKRSTQIGLAAAGVVLVATVWSLSGSDDDDSLIYNSLAECRAGGQLSASQCEQRFNEATANHLRDARKFSNTSACETEYGAGSCQSATWNGAQVVVPALAGIMLARSLAQGGGAAQPLLPPTREACPPGSQAQECQQARSSSSSSGGGSRGGSYSRAYSTSSGQALVARSGGSSSGVSTTSVASRGGFGSTSHSFSSSSSS</sequence>
<dbReference type="EMBL" id="PQFZ01000002">
    <property type="protein sequence ID" value="POR55342.1"/>
    <property type="molecule type" value="Genomic_DNA"/>
</dbReference>
<proteinExistence type="predicted"/>
<dbReference type="OrthoDB" id="8160435at2"/>